<reference evidence="1 2" key="2">
    <citation type="journal article" date="2012" name="Proc. Natl. Acad. Sci. U.S.A.">
        <title>Antigenic diversity is generated by distinct evolutionary mechanisms in African trypanosome species.</title>
        <authorList>
            <person name="Jackson A.P."/>
            <person name="Berry A."/>
            <person name="Aslett M."/>
            <person name="Allison H.C."/>
            <person name="Burton P."/>
            <person name="Vavrova-Anderson J."/>
            <person name="Brown R."/>
            <person name="Browne H."/>
            <person name="Corton N."/>
            <person name="Hauser H."/>
            <person name="Gamble J."/>
            <person name="Gilderthorp R."/>
            <person name="Marcello L."/>
            <person name="McQuillan J."/>
            <person name="Otto T.D."/>
            <person name="Quail M.A."/>
            <person name="Sanders M.J."/>
            <person name="van Tonder A."/>
            <person name="Ginger M.L."/>
            <person name="Field M.C."/>
            <person name="Barry J.D."/>
            <person name="Hertz-Fowler C."/>
            <person name="Berriman M."/>
        </authorList>
    </citation>
    <scope>NUCLEOTIDE SEQUENCE [LARGE SCALE GENOMIC DNA]</scope>
    <source>
        <strain evidence="1 2">IL3000</strain>
    </source>
</reference>
<evidence type="ECO:0000313" key="2">
    <source>
        <dbReference type="Proteomes" id="UP000000702"/>
    </source>
</evidence>
<dbReference type="EMBL" id="CAEQ01001120">
    <property type="protein sequence ID" value="CCD13341.1"/>
    <property type="molecule type" value="Genomic_DNA"/>
</dbReference>
<keyword evidence="2" id="KW-1185">Reference proteome</keyword>
<organism evidence="1 2">
    <name type="scientific">Trypanosoma congolense (strain IL3000)</name>
    <dbReference type="NCBI Taxonomy" id="1068625"/>
    <lineage>
        <taxon>Eukaryota</taxon>
        <taxon>Discoba</taxon>
        <taxon>Euglenozoa</taxon>
        <taxon>Kinetoplastea</taxon>
        <taxon>Metakinetoplastina</taxon>
        <taxon>Trypanosomatida</taxon>
        <taxon>Trypanosomatidae</taxon>
        <taxon>Trypanosoma</taxon>
        <taxon>Nannomonas</taxon>
    </lineage>
</organism>
<sequence length="149" mass="17243">MDDIPVHIVRATWCYGAASSSGRAPMWRCRLGRRSFPGLPYFRRVLPRLWSGPVGWLQWRVVLWGCDSGQAHEDGSYGGSRLIFSTRVFFSRRMYRRARASLSHRYRRWVCGDLHSLSASSEQLSFNTFPLRQLASMIEYSFPNPVPIL</sequence>
<gene>
    <name evidence="1" type="ORF">TCIL3000_0_41030</name>
</gene>
<comment type="caution">
    <text evidence="1">The sequence shown here is derived from an EMBL/GenBank/DDBJ whole genome shotgun (WGS) entry which is preliminary data.</text>
</comment>
<reference evidence="2" key="1">
    <citation type="submission" date="2011-07" db="EMBL/GenBank/DDBJ databases">
        <title>Divergent evolution of antigenic variation in African trypanosomes.</title>
        <authorList>
            <person name="Jackson A.P."/>
            <person name="Berry A."/>
            <person name="Allison H.C."/>
            <person name="Burton P."/>
            <person name="Anderson J."/>
            <person name="Aslett M."/>
            <person name="Brown R."/>
            <person name="Corton N."/>
            <person name="Harris D."/>
            <person name="Hauser H."/>
            <person name="Gamble J."/>
            <person name="Gilderthorp R."/>
            <person name="McQuillan J."/>
            <person name="Quail M.A."/>
            <person name="Sanders M."/>
            <person name="Van Tonder A."/>
            <person name="Ginger M.L."/>
            <person name="Donelson J.E."/>
            <person name="Field M.C."/>
            <person name="Barry J.D."/>
            <person name="Berriman M."/>
            <person name="Hertz-Fowler C."/>
        </authorList>
    </citation>
    <scope>NUCLEOTIDE SEQUENCE [LARGE SCALE GENOMIC DNA]</scope>
    <source>
        <strain evidence="2">IL3000</strain>
    </source>
</reference>
<evidence type="ECO:0000313" key="1">
    <source>
        <dbReference type="EMBL" id="CCD13341.1"/>
    </source>
</evidence>
<name>F9W815_TRYCI</name>
<protein>
    <submittedName>
        <fullName evidence="1">Uncharacterized protein</fullName>
    </submittedName>
</protein>
<accession>F9W815</accession>
<proteinExistence type="predicted"/>
<dbReference type="Proteomes" id="UP000000702">
    <property type="component" value="Unassembled WGS sequence"/>
</dbReference>
<dbReference type="AlphaFoldDB" id="F9W815"/>